<proteinExistence type="predicted"/>
<organism evidence="1 2">
    <name type="scientific">Parascaris univalens</name>
    <name type="common">Nematode worm</name>
    <dbReference type="NCBI Taxonomy" id="6257"/>
    <lineage>
        <taxon>Eukaryota</taxon>
        <taxon>Metazoa</taxon>
        <taxon>Ecdysozoa</taxon>
        <taxon>Nematoda</taxon>
        <taxon>Chromadorea</taxon>
        <taxon>Rhabditida</taxon>
        <taxon>Spirurina</taxon>
        <taxon>Ascaridomorpha</taxon>
        <taxon>Ascaridoidea</taxon>
        <taxon>Ascarididae</taxon>
        <taxon>Parascaris</taxon>
    </lineage>
</organism>
<sequence>SLQIFNYFQPISFCVTSERIFERSTGRFEWKLINAKSSSSVFGAFVSRNVHKANVCRLQPMILPRHRN</sequence>
<reference evidence="2" key="1">
    <citation type="submission" date="2022-11" db="UniProtKB">
        <authorList>
            <consortium name="WormBaseParasite"/>
        </authorList>
    </citation>
    <scope>IDENTIFICATION</scope>
</reference>
<dbReference type="WBParaSite" id="PgR005X_g151_t01">
    <property type="protein sequence ID" value="PgR005X_g151_t01"/>
    <property type="gene ID" value="PgR005X_g151"/>
</dbReference>
<keyword evidence="1" id="KW-1185">Reference proteome</keyword>
<name>A0A915ACL4_PARUN</name>
<protein>
    <submittedName>
        <fullName evidence="2">Ovule protein</fullName>
    </submittedName>
</protein>
<evidence type="ECO:0000313" key="1">
    <source>
        <dbReference type="Proteomes" id="UP000887569"/>
    </source>
</evidence>
<dbReference type="Proteomes" id="UP000887569">
    <property type="component" value="Unplaced"/>
</dbReference>
<dbReference type="AlphaFoldDB" id="A0A915ACL4"/>
<accession>A0A915ACL4</accession>
<evidence type="ECO:0000313" key="2">
    <source>
        <dbReference type="WBParaSite" id="PgR005X_g151_t01"/>
    </source>
</evidence>